<organism evidence="5 6">
    <name type="scientific">Desulfitobacterium chlororespirans DSM 11544</name>
    <dbReference type="NCBI Taxonomy" id="1121395"/>
    <lineage>
        <taxon>Bacteria</taxon>
        <taxon>Bacillati</taxon>
        <taxon>Bacillota</taxon>
        <taxon>Clostridia</taxon>
        <taxon>Eubacteriales</taxon>
        <taxon>Desulfitobacteriaceae</taxon>
        <taxon>Desulfitobacterium</taxon>
    </lineage>
</organism>
<accession>A0A1M7USJ8</accession>
<evidence type="ECO:0000256" key="1">
    <source>
        <dbReference type="PIRSR" id="PIRSR601310-1"/>
    </source>
</evidence>
<dbReference type="InterPro" id="IPR036265">
    <property type="entry name" value="HIT-like_sf"/>
</dbReference>
<protein>
    <submittedName>
        <fullName evidence="5">Histidine triad (HIT) family protein</fullName>
    </submittedName>
</protein>
<evidence type="ECO:0000259" key="4">
    <source>
        <dbReference type="PROSITE" id="PS51084"/>
    </source>
</evidence>
<dbReference type="STRING" id="1121395.SAMN02745215_04554"/>
<dbReference type="RefSeq" id="WP_072774713.1">
    <property type="nucleotide sequence ID" value="NZ_FRDN01000016.1"/>
</dbReference>
<gene>
    <name evidence="5" type="ORF">SAMN02745215_04554</name>
</gene>
<dbReference type="SUPFAM" id="SSF54197">
    <property type="entry name" value="HIT-like"/>
    <property type="match status" value="1"/>
</dbReference>
<feature type="short sequence motif" description="Histidine triad motif" evidence="2 3">
    <location>
        <begin position="98"/>
        <end position="102"/>
    </location>
</feature>
<feature type="domain" description="HIT" evidence="4">
    <location>
        <begin position="5"/>
        <end position="113"/>
    </location>
</feature>
<name>A0A1M7USJ8_9FIRM</name>
<dbReference type="GO" id="GO:0003824">
    <property type="term" value="F:catalytic activity"/>
    <property type="evidence" value="ECO:0007669"/>
    <property type="project" value="InterPro"/>
</dbReference>
<evidence type="ECO:0000313" key="5">
    <source>
        <dbReference type="EMBL" id="SHN85992.1"/>
    </source>
</evidence>
<dbReference type="PROSITE" id="PS00892">
    <property type="entry name" value="HIT_1"/>
    <property type="match status" value="1"/>
</dbReference>
<dbReference type="InterPro" id="IPR011146">
    <property type="entry name" value="HIT-like"/>
</dbReference>
<dbReference type="CDD" id="cd01276">
    <property type="entry name" value="PKCI_related"/>
    <property type="match status" value="1"/>
</dbReference>
<dbReference type="Gene3D" id="3.30.428.10">
    <property type="entry name" value="HIT-like"/>
    <property type="match status" value="1"/>
</dbReference>
<sequence>MSECIFCKIINKEIPSQVIFEDEHVLAFKDINPVAPVHLLVVPKKHRESLNDIDVTDEAWLGHILIVAKKLAQELGIADSGYRVVNNCGDDGGQVVKHLHFHVIGGQPLGVKIC</sequence>
<dbReference type="EMBL" id="FRDN01000016">
    <property type="protein sequence ID" value="SHN85992.1"/>
    <property type="molecule type" value="Genomic_DNA"/>
</dbReference>
<dbReference type="InterPro" id="IPR001310">
    <property type="entry name" value="Histidine_triad_HIT"/>
</dbReference>
<evidence type="ECO:0000313" key="6">
    <source>
        <dbReference type="Proteomes" id="UP000184010"/>
    </source>
</evidence>
<keyword evidence="6" id="KW-1185">Reference proteome</keyword>
<reference evidence="6" key="1">
    <citation type="submission" date="2016-12" db="EMBL/GenBank/DDBJ databases">
        <authorList>
            <person name="Varghese N."/>
            <person name="Submissions S."/>
        </authorList>
    </citation>
    <scope>NUCLEOTIDE SEQUENCE [LARGE SCALE GENOMIC DNA]</scope>
    <source>
        <strain evidence="6">DSM 11544</strain>
    </source>
</reference>
<proteinExistence type="predicted"/>
<dbReference type="InterPro" id="IPR019808">
    <property type="entry name" value="Histidine_triad_CS"/>
</dbReference>
<feature type="active site" description="Tele-AMP-histidine intermediate" evidence="1">
    <location>
        <position position="100"/>
    </location>
</feature>
<evidence type="ECO:0000256" key="3">
    <source>
        <dbReference type="PROSITE-ProRule" id="PRU00464"/>
    </source>
</evidence>
<dbReference type="Pfam" id="PF01230">
    <property type="entry name" value="HIT"/>
    <property type="match status" value="1"/>
</dbReference>
<dbReference type="Proteomes" id="UP000184010">
    <property type="component" value="Unassembled WGS sequence"/>
</dbReference>
<dbReference type="PANTHER" id="PTHR23089">
    <property type="entry name" value="HISTIDINE TRIAD HIT PROTEIN"/>
    <property type="match status" value="1"/>
</dbReference>
<evidence type="ECO:0000256" key="2">
    <source>
        <dbReference type="PIRSR" id="PIRSR601310-3"/>
    </source>
</evidence>
<dbReference type="PROSITE" id="PS51084">
    <property type="entry name" value="HIT_2"/>
    <property type="match status" value="1"/>
</dbReference>
<dbReference type="AlphaFoldDB" id="A0A1M7USJ8"/>
<dbReference type="PRINTS" id="PR00332">
    <property type="entry name" value="HISTRIAD"/>
</dbReference>